<dbReference type="Pfam" id="PF07690">
    <property type="entry name" value="MFS_1"/>
    <property type="match status" value="1"/>
</dbReference>
<feature type="transmembrane region" description="Helical" evidence="5">
    <location>
        <begin position="56"/>
        <end position="74"/>
    </location>
</feature>
<organism evidence="7 8">
    <name type="scientific">Sphingobacterium phlebotomi</name>
    <dbReference type="NCBI Taxonomy" id="2605433"/>
    <lineage>
        <taxon>Bacteria</taxon>
        <taxon>Pseudomonadati</taxon>
        <taxon>Bacteroidota</taxon>
        <taxon>Sphingobacteriia</taxon>
        <taxon>Sphingobacteriales</taxon>
        <taxon>Sphingobacteriaceae</taxon>
        <taxon>Sphingobacterium</taxon>
    </lineage>
</organism>
<feature type="transmembrane region" description="Helical" evidence="5">
    <location>
        <begin position="329"/>
        <end position="349"/>
    </location>
</feature>
<dbReference type="GO" id="GO:0012505">
    <property type="term" value="C:endomembrane system"/>
    <property type="evidence" value="ECO:0007669"/>
    <property type="project" value="UniProtKB-SubCell"/>
</dbReference>
<keyword evidence="2 5" id="KW-0812">Transmembrane</keyword>
<evidence type="ECO:0000256" key="5">
    <source>
        <dbReference type="SAM" id="Phobius"/>
    </source>
</evidence>
<evidence type="ECO:0000256" key="1">
    <source>
        <dbReference type="ARBA" id="ARBA00004127"/>
    </source>
</evidence>
<dbReference type="GO" id="GO:0005886">
    <property type="term" value="C:plasma membrane"/>
    <property type="evidence" value="ECO:0007669"/>
    <property type="project" value="TreeGrafter"/>
</dbReference>
<dbReference type="InterPro" id="IPR051337">
    <property type="entry name" value="OPA_Antiporter"/>
</dbReference>
<accession>A0A5D4GZH2</accession>
<evidence type="ECO:0000259" key="6">
    <source>
        <dbReference type="PROSITE" id="PS50850"/>
    </source>
</evidence>
<dbReference type="AlphaFoldDB" id="A0A5D4GZH2"/>
<proteinExistence type="predicted"/>
<dbReference type="PIRSF" id="PIRSF002808">
    <property type="entry name" value="Hexose_phosphate_transp"/>
    <property type="match status" value="1"/>
</dbReference>
<dbReference type="InterPro" id="IPR020846">
    <property type="entry name" value="MFS_dom"/>
</dbReference>
<feature type="domain" description="Major facilitator superfamily (MFS) profile" evidence="6">
    <location>
        <begin position="21"/>
        <end position="483"/>
    </location>
</feature>
<dbReference type="GO" id="GO:0061513">
    <property type="term" value="F:glucose 6-phosphate:phosphate antiporter activity"/>
    <property type="evidence" value="ECO:0007669"/>
    <property type="project" value="TreeGrafter"/>
</dbReference>
<evidence type="ECO:0000313" key="7">
    <source>
        <dbReference type="EMBL" id="TYR33584.1"/>
    </source>
</evidence>
<evidence type="ECO:0000256" key="4">
    <source>
        <dbReference type="ARBA" id="ARBA00023136"/>
    </source>
</evidence>
<feature type="transmembrane region" description="Helical" evidence="5">
    <location>
        <begin position="229"/>
        <end position="252"/>
    </location>
</feature>
<comment type="caution">
    <text evidence="7">The sequence shown here is derived from an EMBL/GenBank/DDBJ whole genome shotgun (WGS) entry which is preliminary data.</text>
</comment>
<dbReference type="Proteomes" id="UP000322362">
    <property type="component" value="Unassembled WGS sequence"/>
</dbReference>
<dbReference type="EMBL" id="VTAV01000015">
    <property type="protein sequence ID" value="TYR33584.1"/>
    <property type="molecule type" value="Genomic_DNA"/>
</dbReference>
<dbReference type="GO" id="GO:0035435">
    <property type="term" value="P:phosphate ion transmembrane transport"/>
    <property type="evidence" value="ECO:0007669"/>
    <property type="project" value="TreeGrafter"/>
</dbReference>
<feature type="transmembrane region" description="Helical" evidence="5">
    <location>
        <begin position="361"/>
        <end position="379"/>
    </location>
</feature>
<comment type="subcellular location">
    <subcellularLocation>
        <location evidence="1">Endomembrane system</location>
        <topology evidence="1">Multi-pass membrane protein</topology>
    </subcellularLocation>
</comment>
<dbReference type="PANTHER" id="PTHR43826">
    <property type="entry name" value="GLUCOSE-6-PHOSPHATE EXCHANGER SLC37A4"/>
    <property type="match status" value="1"/>
</dbReference>
<feature type="transmembrane region" description="Helical" evidence="5">
    <location>
        <begin position="125"/>
        <end position="144"/>
    </location>
</feature>
<name>A0A5D4GZH2_9SPHI</name>
<keyword evidence="8" id="KW-1185">Reference proteome</keyword>
<dbReference type="SUPFAM" id="SSF103473">
    <property type="entry name" value="MFS general substrate transporter"/>
    <property type="match status" value="1"/>
</dbReference>
<dbReference type="InterPro" id="IPR000849">
    <property type="entry name" value="Sugar_P_transporter"/>
</dbReference>
<keyword evidence="4 5" id="KW-0472">Membrane</keyword>
<gene>
    <name evidence="7" type="ORF">FXV77_17090</name>
</gene>
<feature type="transmembrane region" description="Helical" evidence="5">
    <location>
        <begin position="385"/>
        <end position="408"/>
    </location>
</feature>
<feature type="transmembrane region" description="Helical" evidence="5">
    <location>
        <begin position="165"/>
        <end position="186"/>
    </location>
</feature>
<dbReference type="RefSeq" id="WP_148920460.1">
    <property type="nucleotide sequence ID" value="NZ_VTAV01000015.1"/>
</dbReference>
<dbReference type="InterPro" id="IPR011701">
    <property type="entry name" value="MFS"/>
</dbReference>
<keyword evidence="3 5" id="KW-1133">Transmembrane helix</keyword>
<reference evidence="7 8" key="1">
    <citation type="submission" date="2019-08" db="EMBL/GenBank/DDBJ databases">
        <title>Phlebobacter frassis gen. nov. sp. nov., a new member of family Sphingobacteriaceae isolated from sand fly rearing media.</title>
        <authorList>
            <person name="Kakumanu M.L."/>
            <person name="Marayati B.F."/>
            <person name="Wada-Katsumata A."/>
            <person name="Wasserberg G."/>
            <person name="Schal C."/>
            <person name="Apperson C.S."/>
            <person name="Ponnusamy L."/>
        </authorList>
    </citation>
    <scope>NUCLEOTIDE SEQUENCE [LARGE SCALE GENOMIC DNA]</scope>
    <source>
        <strain evidence="7 8">SSI9</strain>
    </source>
</reference>
<feature type="transmembrane region" description="Helical" evidence="5">
    <location>
        <begin position="457"/>
        <end position="479"/>
    </location>
</feature>
<dbReference type="InterPro" id="IPR036259">
    <property type="entry name" value="MFS_trans_sf"/>
</dbReference>
<sequence length="495" mass="54551">MKEATSTSDQTKTFKYWQTRTLITTIIGYAVFYFVRKNFSFAIPALTAEYGITKTSFGIIMTLVTIVYGLSRFLNGVIADRMNARYHMSIGLFLCAMANFAFGWGDDLSTLFTGQKGGPMFTNTMVLVLGILLILNNVFQGSGYPPIARLLTHWIPPHELATKMSIWNTSHSIGAALVAILAGYIMGTMGTNMSNNPEVIASIAANLKIDPTDTEKMKTVLEYASHYGAWKWCFWIPATIALVGSIGLFISLRDTPSSVGLSELHKTNKKGKGSSAEFRAVLRKAVYRNKWIWILGVANFFVYVVRFAVLDWGPTFMKEAHGMTLSNAGWTVALFEIFGIVGMLAGGWVTDRFFAGRAHRTCLYCMIGVAISMTFFLYLPDSSPSWAMILSLAMCGFFIYGPQALIGVATSNQATNRAAATANGVVGIFGYASGLVSGFGIGFMVDTFNKVDPEKSWDYVFMMMIGMAIVCVFIFALMWKAKAHGYDEEDKVLEN</sequence>
<evidence type="ECO:0000256" key="3">
    <source>
        <dbReference type="ARBA" id="ARBA00022989"/>
    </source>
</evidence>
<dbReference type="PROSITE" id="PS50850">
    <property type="entry name" value="MFS"/>
    <property type="match status" value="1"/>
</dbReference>
<dbReference type="Gene3D" id="1.20.1250.20">
    <property type="entry name" value="MFS general substrate transporter like domains"/>
    <property type="match status" value="2"/>
</dbReference>
<protein>
    <submittedName>
        <fullName evidence="7">MFS transporter</fullName>
    </submittedName>
</protein>
<feature type="transmembrane region" description="Helical" evidence="5">
    <location>
        <begin position="291"/>
        <end position="309"/>
    </location>
</feature>
<feature type="transmembrane region" description="Helical" evidence="5">
    <location>
        <begin position="21"/>
        <end position="36"/>
    </location>
</feature>
<dbReference type="PANTHER" id="PTHR43826:SF3">
    <property type="entry name" value="GLUCOSE-6-PHOSPHATE EXCHANGER SLC37A4"/>
    <property type="match status" value="1"/>
</dbReference>
<evidence type="ECO:0000313" key="8">
    <source>
        <dbReference type="Proteomes" id="UP000322362"/>
    </source>
</evidence>
<evidence type="ECO:0000256" key="2">
    <source>
        <dbReference type="ARBA" id="ARBA00022692"/>
    </source>
</evidence>
<feature type="transmembrane region" description="Helical" evidence="5">
    <location>
        <begin position="86"/>
        <end position="105"/>
    </location>
</feature>
<feature type="transmembrane region" description="Helical" evidence="5">
    <location>
        <begin position="420"/>
        <end position="445"/>
    </location>
</feature>